<keyword evidence="2" id="KW-1185">Reference proteome</keyword>
<protein>
    <submittedName>
        <fullName evidence="1">Uncharacterized protein</fullName>
    </submittedName>
</protein>
<dbReference type="EMBL" id="JABSTU010000010">
    <property type="protein sequence ID" value="KAH8020151.1"/>
    <property type="molecule type" value="Genomic_DNA"/>
</dbReference>
<gene>
    <name evidence="1" type="ORF">HPB51_025032</name>
</gene>
<dbReference type="Proteomes" id="UP000821866">
    <property type="component" value="Chromosome 8"/>
</dbReference>
<sequence length="125" mass="13545">MGVAGVGVAFVTQQKPPKSDCTDSLPLEGQPDPSVWSAVEEAFGSQQFSDYVAVDDDLVSSEQLAAQDVCRLLRFCLDNTYFVFNKKYLKQVFGTAMGAPVSVVRAKIALEDLECAALSSFVTRL</sequence>
<dbReference type="AlphaFoldDB" id="A0A9J6DDH6"/>
<accession>A0A9J6DDH6</accession>
<proteinExistence type="predicted"/>
<reference evidence="1" key="2">
    <citation type="submission" date="2021-09" db="EMBL/GenBank/DDBJ databases">
        <authorList>
            <person name="Jia N."/>
            <person name="Wang J."/>
            <person name="Shi W."/>
            <person name="Du L."/>
            <person name="Sun Y."/>
            <person name="Zhan W."/>
            <person name="Jiang J."/>
            <person name="Wang Q."/>
            <person name="Zhang B."/>
            <person name="Ji P."/>
            <person name="Sakyi L.B."/>
            <person name="Cui X."/>
            <person name="Yuan T."/>
            <person name="Jiang B."/>
            <person name="Yang W."/>
            <person name="Lam T.T.-Y."/>
            <person name="Chang Q."/>
            <person name="Ding S."/>
            <person name="Wang X."/>
            <person name="Zhu J."/>
            <person name="Ruan X."/>
            <person name="Zhao L."/>
            <person name="Wei J."/>
            <person name="Que T."/>
            <person name="Du C."/>
            <person name="Cheng J."/>
            <person name="Dai P."/>
            <person name="Han X."/>
            <person name="Huang E."/>
            <person name="Gao Y."/>
            <person name="Liu J."/>
            <person name="Shao H."/>
            <person name="Ye R."/>
            <person name="Li L."/>
            <person name="Wei W."/>
            <person name="Wang X."/>
            <person name="Wang C."/>
            <person name="Huo Q."/>
            <person name="Li W."/>
            <person name="Guo W."/>
            <person name="Chen H."/>
            <person name="Chen S."/>
            <person name="Zhou L."/>
            <person name="Zhou L."/>
            <person name="Ni X."/>
            <person name="Tian J."/>
            <person name="Zhou Y."/>
            <person name="Sheng Y."/>
            <person name="Liu T."/>
            <person name="Pan Y."/>
            <person name="Xia L."/>
            <person name="Li J."/>
            <person name="Zhao F."/>
            <person name="Cao W."/>
        </authorList>
    </citation>
    <scope>NUCLEOTIDE SEQUENCE</scope>
    <source>
        <strain evidence="1">Rmic-2018</strain>
        <tissue evidence="1">Larvae</tissue>
    </source>
</reference>
<reference evidence="1" key="1">
    <citation type="journal article" date="2020" name="Cell">
        <title>Large-Scale Comparative Analyses of Tick Genomes Elucidate Their Genetic Diversity and Vector Capacities.</title>
        <authorList>
            <consortium name="Tick Genome and Microbiome Consortium (TIGMIC)"/>
            <person name="Jia N."/>
            <person name="Wang J."/>
            <person name="Shi W."/>
            <person name="Du L."/>
            <person name="Sun Y."/>
            <person name="Zhan W."/>
            <person name="Jiang J.F."/>
            <person name="Wang Q."/>
            <person name="Zhang B."/>
            <person name="Ji P."/>
            <person name="Bell-Sakyi L."/>
            <person name="Cui X.M."/>
            <person name="Yuan T.T."/>
            <person name="Jiang B.G."/>
            <person name="Yang W.F."/>
            <person name="Lam T.T."/>
            <person name="Chang Q.C."/>
            <person name="Ding S.J."/>
            <person name="Wang X.J."/>
            <person name="Zhu J.G."/>
            <person name="Ruan X.D."/>
            <person name="Zhao L."/>
            <person name="Wei J.T."/>
            <person name="Ye R.Z."/>
            <person name="Que T.C."/>
            <person name="Du C.H."/>
            <person name="Zhou Y.H."/>
            <person name="Cheng J.X."/>
            <person name="Dai P.F."/>
            <person name="Guo W.B."/>
            <person name="Han X.H."/>
            <person name="Huang E.J."/>
            <person name="Li L.F."/>
            <person name="Wei W."/>
            <person name="Gao Y.C."/>
            <person name="Liu J.Z."/>
            <person name="Shao H.Z."/>
            <person name="Wang X."/>
            <person name="Wang C.C."/>
            <person name="Yang T.C."/>
            <person name="Huo Q.B."/>
            <person name="Li W."/>
            <person name="Chen H.Y."/>
            <person name="Chen S.E."/>
            <person name="Zhou L.G."/>
            <person name="Ni X.B."/>
            <person name="Tian J.H."/>
            <person name="Sheng Y."/>
            <person name="Liu T."/>
            <person name="Pan Y.S."/>
            <person name="Xia L.Y."/>
            <person name="Li J."/>
            <person name="Zhao F."/>
            <person name="Cao W.C."/>
        </authorList>
    </citation>
    <scope>NUCLEOTIDE SEQUENCE</scope>
    <source>
        <strain evidence="1">Rmic-2018</strain>
    </source>
</reference>
<evidence type="ECO:0000313" key="2">
    <source>
        <dbReference type="Proteomes" id="UP000821866"/>
    </source>
</evidence>
<dbReference type="PANTHER" id="PTHR21301">
    <property type="entry name" value="REVERSE TRANSCRIPTASE"/>
    <property type="match status" value="1"/>
</dbReference>
<dbReference type="VEuPathDB" id="VectorBase:LOC119161948"/>
<dbReference type="PANTHER" id="PTHR21301:SF10">
    <property type="entry name" value="REVERSE TRANSCRIPTASE DOMAIN-CONTAINING PROTEIN"/>
    <property type="match status" value="1"/>
</dbReference>
<comment type="caution">
    <text evidence="1">The sequence shown here is derived from an EMBL/GenBank/DDBJ whole genome shotgun (WGS) entry which is preliminary data.</text>
</comment>
<evidence type="ECO:0000313" key="1">
    <source>
        <dbReference type="EMBL" id="KAH8020151.1"/>
    </source>
</evidence>
<name>A0A9J6DDH6_RHIMP</name>
<organism evidence="1 2">
    <name type="scientific">Rhipicephalus microplus</name>
    <name type="common">Cattle tick</name>
    <name type="synonym">Boophilus microplus</name>
    <dbReference type="NCBI Taxonomy" id="6941"/>
    <lineage>
        <taxon>Eukaryota</taxon>
        <taxon>Metazoa</taxon>
        <taxon>Ecdysozoa</taxon>
        <taxon>Arthropoda</taxon>
        <taxon>Chelicerata</taxon>
        <taxon>Arachnida</taxon>
        <taxon>Acari</taxon>
        <taxon>Parasitiformes</taxon>
        <taxon>Ixodida</taxon>
        <taxon>Ixodoidea</taxon>
        <taxon>Ixodidae</taxon>
        <taxon>Rhipicephalinae</taxon>
        <taxon>Rhipicephalus</taxon>
        <taxon>Boophilus</taxon>
    </lineage>
</organism>